<dbReference type="STRING" id="7398.A0A1B0A657"/>
<dbReference type="GO" id="GO:0005576">
    <property type="term" value="C:extracellular region"/>
    <property type="evidence" value="ECO:0007669"/>
    <property type="project" value="UniProtKB-SubCell"/>
</dbReference>
<dbReference type="CDD" id="cd00190">
    <property type="entry name" value="Tryp_SPc"/>
    <property type="match status" value="1"/>
</dbReference>
<evidence type="ECO:0000259" key="7">
    <source>
        <dbReference type="PROSITE" id="PS50240"/>
    </source>
</evidence>
<name>A0A1B0A657_GLOPL</name>
<evidence type="ECO:0000256" key="2">
    <source>
        <dbReference type="ARBA" id="ARBA00022525"/>
    </source>
</evidence>
<evidence type="ECO:0000313" key="8">
    <source>
        <dbReference type="EnsemblMetazoa" id="GPAI035614-PA"/>
    </source>
</evidence>
<dbReference type="PANTHER" id="PTHR24258:SF129">
    <property type="entry name" value="LP15124P-RELATED"/>
    <property type="match status" value="1"/>
</dbReference>
<evidence type="ECO:0000256" key="6">
    <source>
        <dbReference type="SAM" id="Phobius"/>
    </source>
</evidence>
<evidence type="ECO:0000256" key="1">
    <source>
        <dbReference type="ARBA" id="ARBA00004613"/>
    </source>
</evidence>
<keyword evidence="3" id="KW-1015">Disulfide bond</keyword>
<keyword evidence="2" id="KW-0964">Secreted</keyword>
<dbReference type="Pfam" id="PF00089">
    <property type="entry name" value="Trypsin"/>
    <property type="match status" value="1"/>
</dbReference>
<evidence type="ECO:0000256" key="4">
    <source>
        <dbReference type="ARBA" id="ARBA00068096"/>
    </source>
</evidence>
<evidence type="ECO:0000256" key="5">
    <source>
        <dbReference type="ARBA" id="ARBA00076468"/>
    </source>
</evidence>
<dbReference type="PANTHER" id="PTHR24258">
    <property type="entry name" value="SERINE PROTEASE-RELATED"/>
    <property type="match status" value="1"/>
</dbReference>
<reference evidence="8" key="2">
    <citation type="submission" date="2020-05" db="UniProtKB">
        <authorList>
            <consortium name="EnsemblMetazoa"/>
        </authorList>
    </citation>
    <scope>IDENTIFICATION</scope>
    <source>
        <strain evidence="8">IAEA</strain>
    </source>
</reference>
<dbReference type="AlphaFoldDB" id="A0A1B0A657"/>
<dbReference type="VEuPathDB" id="VectorBase:GPAI035614"/>
<comment type="subcellular location">
    <subcellularLocation>
        <location evidence="1">Secreted</location>
    </subcellularLocation>
</comment>
<feature type="transmembrane region" description="Helical" evidence="6">
    <location>
        <begin position="369"/>
        <end position="394"/>
    </location>
</feature>
<dbReference type="PRINTS" id="PR00722">
    <property type="entry name" value="CHYMOTRYPSIN"/>
</dbReference>
<keyword evidence="6" id="KW-0812">Transmembrane</keyword>
<dbReference type="SMART" id="SM00020">
    <property type="entry name" value="Tryp_SPc"/>
    <property type="match status" value="1"/>
</dbReference>
<dbReference type="InterPro" id="IPR041515">
    <property type="entry name" value="PPAF-2-like_Clip"/>
</dbReference>
<accession>A0A1B0A657</accession>
<keyword evidence="9" id="KW-1185">Reference proteome</keyword>
<organism evidence="8 9">
    <name type="scientific">Glossina pallidipes</name>
    <name type="common">Tsetse fly</name>
    <dbReference type="NCBI Taxonomy" id="7398"/>
    <lineage>
        <taxon>Eukaryota</taxon>
        <taxon>Metazoa</taxon>
        <taxon>Ecdysozoa</taxon>
        <taxon>Arthropoda</taxon>
        <taxon>Hexapoda</taxon>
        <taxon>Insecta</taxon>
        <taxon>Pterygota</taxon>
        <taxon>Neoptera</taxon>
        <taxon>Endopterygota</taxon>
        <taxon>Diptera</taxon>
        <taxon>Brachycera</taxon>
        <taxon>Muscomorpha</taxon>
        <taxon>Hippoboscoidea</taxon>
        <taxon>Glossinidae</taxon>
        <taxon>Glossina</taxon>
    </lineage>
</organism>
<dbReference type="GO" id="GO:0004252">
    <property type="term" value="F:serine-type endopeptidase activity"/>
    <property type="evidence" value="ECO:0007669"/>
    <property type="project" value="InterPro"/>
</dbReference>
<proteinExistence type="predicted"/>
<dbReference type="InterPro" id="IPR001254">
    <property type="entry name" value="Trypsin_dom"/>
</dbReference>
<dbReference type="SUPFAM" id="SSF50494">
    <property type="entry name" value="Trypsin-like serine proteases"/>
    <property type="match status" value="1"/>
</dbReference>
<dbReference type="InterPro" id="IPR009003">
    <property type="entry name" value="Peptidase_S1_PA"/>
</dbReference>
<evidence type="ECO:0000313" key="9">
    <source>
        <dbReference type="Proteomes" id="UP000092445"/>
    </source>
</evidence>
<protein>
    <recommendedName>
        <fullName evidence="4">Phenoloxidase-activating factor 2</fullName>
    </recommendedName>
    <alternativeName>
        <fullName evidence="5">Prophenoloxidase-activating factor II</fullName>
    </alternativeName>
</protein>
<dbReference type="Proteomes" id="UP000092445">
    <property type="component" value="Unassembled WGS sequence"/>
</dbReference>
<dbReference type="Gene3D" id="2.40.10.10">
    <property type="entry name" value="Trypsin-like serine proteases"/>
    <property type="match status" value="1"/>
</dbReference>
<dbReference type="PROSITE" id="PS50240">
    <property type="entry name" value="TRYPSIN_DOM"/>
    <property type="match status" value="1"/>
</dbReference>
<reference evidence="9" key="1">
    <citation type="submission" date="2014-03" db="EMBL/GenBank/DDBJ databases">
        <authorList>
            <person name="Aksoy S."/>
            <person name="Warren W."/>
            <person name="Wilson R.K."/>
        </authorList>
    </citation>
    <scope>NUCLEOTIDE SEQUENCE [LARGE SCALE GENOMIC DNA]</scope>
    <source>
        <strain evidence="9">IAEA</strain>
    </source>
</reference>
<dbReference type="GO" id="GO:0006508">
    <property type="term" value="P:proteolysis"/>
    <property type="evidence" value="ECO:0007669"/>
    <property type="project" value="InterPro"/>
</dbReference>
<dbReference type="Pfam" id="PF18322">
    <property type="entry name" value="CLIP_1"/>
    <property type="match status" value="1"/>
</dbReference>
<sequence>MQSMFYYTRITSIIFSVFLSSGGYMTSVKGLNYLTSDYQNKNNKFLKTFSFDSLDLNSAGEMHQTSTDSSVLLRHLIIGKITPNIVTPTTSFCICVPPGSCPNPLPSPPTDGSGQIDVRIVNNVPSSSATPTTAFSCNYGLEVCCQAGSYQCGRRYPPPPGSKQASPGQANFGDYPWQVALLTTADVYIGSGALLTSQHVLTAAHKVHNIPENSFKVRVGEWDAASTSEPVPAQDISVSKVYVHPNFNKNNLQNDVAILKLGNPVSLVSKSTVGTVCLPTITAKEGQRCYVAGWGKSDFGPTGAYQAIQREVEVPLLSNANCQTALRKTRLGSRFILNNVSFICAGGENGKDACTGDGGSPLVCENNGIWYVLGLVAWGIGCAAAGIPGVYVNVDSYIPWIQSMLTS</sequence>
<dbReference type="InterPro" id="IPR001314">
    <property type="entry name" value="Peptidase_S1A"/>
</dbReference>
<keyword evidence="6" id="KW-1133">Transmembrane helix</keyword>
<keyword evidence="6" id="KW-0472">Membrane</keyword>
<dbReference type="FunFam" id="2.40.10.10:FF:000038">
    <property type="entry name" value="Serine protease"/>
    <property type="match status" value="1"/>
</dbReference>
<dbReference type="InterPro" id="IPR043504">
    <property type="entry name" value="Peptidase_S1_PA_chymotrypsin"/>
</dbReference>
<feature type="domain" description="Peptidase S1" evidence="7">
    <location>
        <begin position="159"/>
        <end position="406"/>
    </location>
</feature>
<evidence type="ECO:0000256" key="3">
    <source>
        <dbReference type="ARBA" id="ARBA00023157"/>
    </source>
</evidence>
<dbReference type="EnsemblMetazoa" id="GPAI035614-RA">
    <property type="protein sequence ID" value="GPAI035614-PA"/>
    <property type="gene ID" value="GPAI035614"/>
</dbReference>